<evidence type="ECO:0000313" key="2">
    <source>
        <dbReference type="WBParaSite" id="nRc.2.0.1.t26618-RA"/>
    </source>
</evidence>
<proteinExistence type="predicted"/>
<dbReference type="AlphaFoldDB" id="A0A915JKI3"/>
<sequence>MLKIIILNASVTCSTVAPPPTSKKLAGSPLCSLMISMVAIAKPAPFTTIFGKCQKKAKSFKFSTYPYNRYCLTNEYNLAELFRHREQPKIYLCDQNFSPSCTLEHGLRRKKPGGQQIYKNYDNERRDINIEQISEFVDTR</sequence>
<reference evidence="2" key="1">
    <citation type="submission" date="2022-11" db="UniProtKB">
        <authorList>
            <consortium name="WormBaseParasite"/>
        </authorList>
    </citation>
    <scope>IDENTIFICATION</scope>
</reference>
<evidence type="ECO:0000313" key="1">
    <source>
        <dbReference type="Proteomes" id="UP000887565"/>
    </source>
</evidence>
<dbReference type="WBParaSite" id="nRc.2.0.1.t26618-RA">
    <property type="protein sequence ID" value="nRc.2.0.1.t26618-RA"/>
    <property type="gene ID" value="nRc.2.0.1.g26618"/>
</dbReference>
<organism evidence="1 2">
    <name type="scientific">Romanomermis culicivorax</name>
    <name type="common">Nematode worm</name>
    <dbReference type="NCBI Taxonomy" id="13658"/>
    <lineage>
        <taxon>Eukaryota</taxon>
        <taxon>Metazoa</taxon>
        <taxon>Ecdysozoa</taxon>
        <taxon>Nematoda</taxon>
        <taxon>Enoplea</taxon>
        <taxon>Dorylaimia</taxon>
        <taxon>Mermithida</taxon>
        <taxon>Mermithoidea</taxon>
        <taxon>Mermithidae</taxon>
        <taxon>Romanomermis</taxon>
    </lineage>
</organism>
<dbReference type="Proteomes" id="UP000887565">
    <property type="component" value="Unplaced"/>
</dbReference>
<accession>A0A915JKI3</accession>
<keyword evidence="1" id="KW-1185">Reference proteome</keyword>
<protein>
    <submittedName>
        <fullName evidence="2">Uncharacterized protein</fullName>
    </submittedName>
</protein>
<name>A0A915JKI3_ROMCU</name>